<evidence type="ECO:0000313" key="2">
    <source>
        <dbReference type="Proteomes" id="UP000837857"/>
    </source>
</evidence>
<protein>
    <submittedName>
        <fullName evidence="1">Uncharacterized protein</fullName>
    </submittedName>
</protein>
<organism evidence="1 2">
    <name type="scientific">Iphiclides podalirius</name>
    <name type="common">scarce swallowtail</name>
    <dbReference type="NCBI Taxonomy" id="110791"/>
    <lineage>
        <taxon>Eukaryota</taxon>
        <taxon>Metazoa</taxon>
        <taxon>Ecdysozoa</taxon>
        <taxon>Arthropoda</taxon>
        <taxon>Hexapoda</taxon>
        <taxon>Insecta</taxon>
        <taxon>Pterygota</taxon>
        <taxon>Neoptera</taxon>
        <taxon>Endopterygota</taxon>
        <taxon>Lepidoptera</taxon>
        <taxon>Glossata</taxon>
        <taxon>Ditrysia</taxon>
        <taxon>Papilionoidea</taxon>
        <taxon>Papilionidae</taxon>
        <taxon>Papilioninae</taxon>
        <taxon>Iphiclides</taxon>
    </lineage>
</organism>
<keyword evidence="2" id="KW-1185">Reference proteome</keyword>
<proteinExistence type="predicted"/>
<feature type="non-terminal residue" evidence="1">
    <location>
        <position position="93"/>
    </location>
</feature>
<name>A0ABN8ICX4_9NEOP</name>
<dbReference type="Proteomes" id="UP000837857">
    <property type="component" value="Chromosome 19"/>
</dbReference>
<sequence length="93" mass="10608">MCMQIANQQPPRDFWFKGNATGVKLQRIVASDGPTSQMTSYSWRVGRFANFILSRSPPSRPAIELLYSRDIKCARAKIGRERNATTFDTAFFM</sequence>
<evidence type="ECO:0000313" key="1">
    <source>
        <dbReference type="EMBL" id="CAH2049027.1"/>
    </source>
</evidence>
<reference evidence="1" key="1">
    <citation type="submission" date="2022-03" db="EMBL/GenBank/DDBJ databases">
        <authorList>
            <person name="Martin H S."/>
        </authorList>
    </citation>
    <scope>NUCLEOTIDE SEQUENCE</scope>
</reference>
<dbReference type="EMBL" id="OW152831">
    <property type="protein sequence ID" value="CAH2049027.1"/>
    <property type="molecule type" value="Genomic_DNA"/>
</dbReference>
<accession>A0ABN8ICX4</accession>
<gene>
    <name evidence="1" type="ORF">IPOD504_LOCUS6548</name>
</gene>